<dbReference type="PANTHER" id="PTHR11571:SF252">
    <property type="entry name" value="GLUTATHIONE S-TRANSFERASE"/>
    <property type="match status" value="1"/>
</dbReference>
<dbReference type="PANTHER" id="PTHR11571">
    <property type="entry name" value="GLUTATHIONE S-TRANSFERASE"/>
    <property type="match status" value="1"/>
</dbReference>
<dbReference type="CDD" id="cd03039">
    <property type="entry name" value="GST_N_Sigma_like"/>
    <property type="match status" value="1"/>
</dbReference>
<dbReference type="InterPro" id="IPR004046">
    <property type="entry name" value="GST_C"/>
</dbReference>
<dbReference type="InterPro" id="IPR036249">
    <property type="entry name" value="Thioredoxin-like_sf"/>
</dbReference>
<evidence type="ECO:0000313" key="3">
    <source>
        <dbReference type="EMBL" id="KAL2917173.1"/>
    </source>
</evidence>
<reference evidence="4 5" key="1">
    <citation type="submission" date="2023-09" db="EMBL/GenBank/DDBJ databases">
        <title>Pangenome analysis of Batrachochytrium dendrobatidis and related Chytrids.</title>
        <authorList>
            <person name="Yacoub M.N."/>
            <person name="Stajich J.E."/>
            <person name="James T.Y."/>
        </authorList>
    </citation>
    <scope>NUCLEOTIDE SEQUENCE [LARGE SCALE GENOMIC DNA]</scope>
    <source>
        <strain evidence="4 5">JEL0888</strain>
    </source>
</reference>
<dbReference type="EMBL" id="JADGIZ020000012">
    <property type="protein sequence ID" value="KAL2917173.1"/>
    <property type="molecule type" value="Genomic_DNA"/>
</dbReference>
<keyword evidence="5" id="KW-1185">Reference proteome</keyword>
<accession>A0ABR4NCN5</accession>
<dbReference type="EMBL" id="JADGIZ020000012">
    <property type="protein sequence ID" value="KAL2917194.1"/>
    <property type="molecule type" value="Genomic_DNA"/>
</dbReference>
<proteinExistence type="predicted"/>
<dbReference type="SUPFAM" id="SSF47616">
    <property type="entry name" value="GST C-terminal domain-like"/>
    <property type="match status" value="1"/>
</dbReference>
<name>A0ABR4NCN5_9FUNG</name>
<evidence type="ECO:0000259" key="1">
    <source>
        <dbReference type="PROSITE" id="PS50404"/>
    </source>
</evidence>
<dbReference type="SFLD" id="SFLDS00019">
    <property type="entry name" value="Glutathione_Transferase_(cytos"/>
    <property type="match status" value="1"/>
</dbReference>
<dbReference type="PROSITE" id="PS50404">
    <property type="entry name" value="GST_NTER"/>
    <property type="match status" value="1"/>
</dbReference>
<dbReference type="Gene3D" id="3.40.30.10">
    <property type="entry name" value="Glutaredoxin"/>
    <property type="match status" value="1"/>
</dbReference>
<dbReference type="Proteomes" id="UP001527925">
    <property type="component" value="Unassembled WGS sequence"/>
</dbReference>
<feature type="domain" description="GST C-terminal" evidence="2">
    <location>
        <begin position="88"/>
        <end position="213"/>
    </location>
</feature>
<evidence type="ECO:0000313" key="4">
    <source>
        <dbReference type="EMBL" id="KAL2917194.1"/>
    </source>
</evidence>
<comment type="caution">
    <text evidence="4">The sequence shown here is derived from an EMBL/GenBank/DDBJ whole genome shotgun (WGS) entry which is preliminary data.</text>
</comment>
<dbReference type="InterPro" id="IPR004045">
    <property type="entry name" value="Glutathione_S-Trfase_N"/>
</dbReference>
<evidence type="ECO:0000259" key="2">
    <source>
        <dbReference type="PROSITE" id="PS50405"/>
    </source>
</evidence>
<evidence type="ECO:0008006" key="6">
    <source>
        <dbReference type="Google" id="ProtNLM"/>
    </source>
</evidence>
<dbReference type="PROSITE" id="PS50405">
    <property type="entry name" value="GST_CTER"/>
    <property type="match status" value="1"/>
</dbReference>
<sequence>MTGHPSLRLTYFSGCVTTHAEPTRLALTIGGIPFVDERVSSARWATLKAAAPFGQAPVLTVNGTTHIAQSNGLLRYAGTLAGLYPTADPLKAALVDQVVLHCDDMFNALSATNSEKRPMERLLAREALGDKTFPPMFVALDAVIAEHSSGTWCVGDSMTVADVALFAFVAILKSGMFVGMPETVADAYPRVIRAFDGVARHPRVVAWEAAHAL</sequence>
<dbReference type="InterPro" id="IPR040079">
    <property type="entry name" value="Glutathione_S-Trfase"/>
</dbReference>
<dbReference type="Pfam" id="PF14497">
    <property type="entry name" value="GST_C_3"/>
    <property type="match status" value="1"/>
</dbReference>
<organism evidence="4 5">
    <name type="scientific">Polyrhizophydium stewartii</name>
    <dbReference type="NCBI Taxonomy" id="2732419"/>
    <lineage>
        <taxon>Eukaryota</taxon>
        <taxon>Fungi</taxon>
        <taxon>Fungi incertae sedis</taxon>
        <taxon>Chytridiomycota</taxon>
        <taxon>Chytridiomycota incertae sedis</taxon>
        <taxon>Chytridiomycetes</taxon>
        <taxon>Rhizophydiales</taxon>
        <taxon>Rhizophydiales incertae sedis</taxon>
        <taxon>Polyrhizophydium</taxon>
    </lineage>
</organism>
<dbReference type="InterPro" id="IPR036282">
    <property type="entry name" value="Glutathione-S-Trfase_C_sf"/>
</dbReference>
<gene>
    <name evidence="3" type="ORF">HK105_203237</name>
    <name evidence="4" type="ORF">HK105_203258</name>
</gene>
<protein>
    <recommendedName>
        <fullName evidence="6">Glutathione S-transferase</fullName>
    </recommendedName>
</protein>
<dbReference type="Gene3D" id="1.20.1050.10">
    <property type="match status" value="1"/>
</dbReference>
<dbReference type="InterPro" id="IPR050213">
    <property type="entry name" value="GST_superfamily"/>
</dbReference>
<evidence type="ECO:0000313" key="5">
    <source>
        <dbReference type="Proteomes" id="UP001527925"/>
    </source>
</evidence>
<dbReference type="SUPFAM" id="SSF52833">
    <property type="entry name" value="Thioredoxin-like"/>
    <property type="match status" value="1"/>
</dbReference>
<feature type="domain" description="GST N-terminal" evidence="1">
    <location>
        <begin position="7"/>
        <end position="85"/>
    </location>
</feature>
<dbReference type="InterPro" id="IPR010987">
    <property type="entry name" value="Glutathione-S-Trfase_C-like"/>
</dbReference>